<proteinExistence type="predicted"/>
<accession>A0A0F9AMV8</accession>
<dbReference type="AlphaFoldDB" id="A0A0F9AMV8"/>
<reference evidence="1" key="1">
    <citation type="journal article" date="2015" name="Nature">
        <title>Complex archaea that bridge the gap between prokaryotes and eukaryotes.</title>
        <authorList>
            <person name="Spang A."/>
            <person name="Saw J.H."/>
            <person name="Jorgensen S.L."/>
            <person name="Zaremba-Niedzwiedzka K."/>
            <person name="Martijn J."/>
            <person name="Lind A.E."/>
            <person name="van Eijk R."/>
            <person name="Schleper C."/>
            <person name="Guy L."/>
            <person name="Ettema T.J."/>
        </authorList>
    </citation>
    <scope>NUCLEOTIDE SEQUENCE</scope>
</reference>
<dbReference type="EMBL" id="LAZR01045130">
    <property type="protein sequence ID" value="KKK99610.1"/>
    <property type="molecule type" value="Genomic_DNA"/>
</dbReference>
<sequence length="49" mass="6017">MEDDDLVLRDEDGKPLEWIDWDHTGFRDTTIYRLVAPYLNETIWYVRDE</sequence>
<comment type="caution">
    <text evidence="1">The sequence shown here is derived from an EMBL/GenBank/DDBJ whole genome shotgun (WGS) entry which is preliminary data.</text>
</comment>
<gene>
    <name evidence="1" type="ORF">LCGC14_2631040</name>
</gene>
<name>A0A0F9AMV8_9ZZZZ</name>
<evidence type="ECO:0000313" key="1">
    <source>
        <dbReference type="EMBL" id="KKK99610.1"/>
    </source>
</evidence>
<organism evidence="1">
    <name type="scientific">marine sediment metagenome</name>
    <dbReference type="NCBI Taxonomy" id="412755"/>
    <lineage>
        <taxon>unclassified sequences</taxon>
        <taxon>metagenomes</taxon>
        <taxon>ecological metagenomes</taxon>
    </lineage>
</organism>
<protein>
    <submittedName>
        <fullName evidence="1">Uncharacterized protein</fullName>
    </submittedName>
</protein>